<gene>
    <name evidence="1" type="ORF">S12H4_41042</name>
</gene>
<reference evidence="1" key="1">
    <citation type="journal article" date="2014" name="Front. Microbiol.">
        <title>High frequency of phylogenetically diverse reductive dehalogenase-homologous genes in deep subseafloor sedimentary metagenomes.</title>
        <authorList>
            <person name="Kawai M."/>
            <person name="Futagami T."/>
            <person name="Toyoda A."/>
            <person name="Takaki Y."/>
            <person name="Nishi S."/>
            <person name="Hori S."/>
            <person name="Arai W."/>
            <person name="Tsubouchi T."/>
            <person name="Morono Y."/>
            <person name="Uchiyama I."/>
            <person name="Ito T."/>
            <person name="Fujiyama A."/>
            <person name="Inagaki F."/>
            <person name="Takami H."/>
        </authorList>
    </citation>
    <scope>NUCLEOTIDE SEQUENCE</scope>
    <source>
        <strain evidence="1">Expedition CK06-06</strain>
    </source>
</reference>
<comment type="caution">
    <text evidence="1">The sequence shown here is derived from an EMBL/GenBank/DDBJ whole genome shotgun (WGS) entry which is preliminary data.</text>
</comment>
<sequence>EILEHTRNSIVLYRIFYDPNLRFRNYSLH</sequence>
<accession>X1V055</accession>
<proteinExistence type="predicted"/>
<organism evidence="1">
    <name type="scientific">marine sediment metagenome</name>
    <dbReference type="NCBI Taxonomy" id="412755"/>
    <lineage>
        <taxon>unclassified sequences</taxon>
        <taxon>metagenomes</taxon>
        <taxon>ecological metagenomes</taxon>
    </lineage>
</organism>
<evidence type="ECO:0000313" key="1">
    <source>
        <dbReference type="EMBL" id="GAI97994.1"/>
    </source>
</evidence>
<dbReference type="AlphaFoldDB" id="X1V055"/>
<feature type="non-terminal residue" evidence="1">
    <location>
        <position position="1"/>
    </location>
</feature>
<dbReference type="EMBL" id="BARW01024969">
    <property type="protein sequence ID" value="GAI97994.1"/>
    <property type="molecule type" value="Genomic_DNA"/>
</dbReference>
<name>X1V055_9ZZZZ</name>
<protein>
    <submittedName>
        <fullName evidence="1">Uncharacterized protein</fullName>
    </submittedName>
</protein>